<dbReference type="InterPro" id="IPR001296">
    <property type="entry name" value="Glyco_trans_1"/>
</dbReference>
<dbReference type="RefSeq" id="WP_078110979.1">
    <property type="nucleotide sequence ID" value="NZ_CP065424.1"/>
</dbReference>
<keyword evidence="2" id="KW-0808">Transferase</keyword>
<sequence length="387" mass="44786">MKKKLLIVADTMTKGGTEKVIVDTLKMLNYSRFDVTLLIIQKIEEAKKNIAEIPDKVRIKYVFNKPLNHRYQILLYYILMFFPHKIMKKILVKEEFDIILTTRYIFAFPFSTGKGYKVMWVHEGVGEENENSIFGMIKKRYKKNTYRKFDQILLLTETARIKFCQYYSLHKKCSVLSNPINQKEIIQLSNEPITDFTFSNNLNMVCAARLSVEKGIDRLLDACAQLANNGFTFNLLILGDGPEQNKLKNMVLANSSLKDKVVFLGFKDNPYKYMRGCDIYVSPSRSESFSLAIAEAMVLGLPVLSTDCHGPREILDNGKYGLLVKNDNKNIYEGIKKLFMNPELIGYYRAKSKERKVIFSYEKNIKMLENIISPEEDINSMDQKKII</sequence>
<evidence type="ECO:0000259" key="1">
    <source>
        <dbReference type="Pfam" id="PF00534"/>
    </source>
</evidence>
<dbReference type="GO" id="GO:0016757">
    <property type="term" value="F:glycosyltransferase activity"/>
    <property type="evidence" value="ECO:0007669"/>
    <property type="project" value="InterPro"/>
</dbReference>
<feature type="domain" description="Glycosyl transferase family 1" evidence="1">
    <location>
        <begin position="204"/>
        <end position="345"/>
    </location>
</feature>
<dbReference type="Pfam" id="PF00534">
    <property type="entry name" value="Glycos_transf_1"/>
    <property type="match status" value="1"/>
</dbReference>
<keyword evidence="3" id="KW-1185">Reference proteome</keyword>
<dbReference type="AlphaFoldDB" id="A0A8E2I4U9"/>
<evidence type="ECO:0000313" key="2">
    <source>
        <dbReference type="EMBL" id="OOP66731.1"/>
    </source>
</evidence>
<evidence type="ECO:0000313" key="3">
    <source>
        <dbReference type="Proteomes" id="UP000189761"/>
    </source>
</evidence>
<comment type="caution">
    <text evidence="2">The sequence shown here is derived from an EMBL/GenBank/DDBJ whole genome shotgun (WGS) entry which is preliminary data.</text>
</comment>
<organism evidence="2 3">
    <name type="scientific">Heyndrickxia oleronia</name>
    <dbReference type="NCBI Taxonomy" id="38875"/>
    <lineage>
        <taxon>Bacteria</taxon>
        <taxon>Bacillati</taxon>
        <taxon>Bacillota</taxon>
        <taxon>Bacilli</taxon>
        <taxon>Bacillales</taxon>
        <taxon>Bacillaceae</taxon>
        <taxon>Heyndrickxia</taxon>
    </lineage>
</organism>
<dbReference type="Proteomes" id="UP000189761">
    <property type="component" value="Unassembled WGS sequence"/>
</dbReference>
<dbReference type="Gene3D" id="3.40.50.2000">
    <property type="entry name" value="Glycogen Phosphorylase B"/>
    <property type="match status" value="2"/>
</dbReference>
<dbReference type="PANTHER" id="PTHR12526:SF630">
    <property type="entry name" value="GLYCOSYLTRANSFERASE"/>
    <property type="match status" value="1"/>
</dbReference>
<dbReference type="SUPFAM" id="SSF53756">
    <property type="entry name" value="UDP-Glycosyltransferase/glycogen phosphorylase"/>
    <property type="match status" value="1"/>
</dbReference>
<dbReference type="CDD" id="cd03811">
    <property type="entry name" value="GT4_GT28_WabH-like"/>
    <property type="match status" value="1"/>
</dbReference>
<reference evidence="2 3" key="1">
    <citation type="submission" date="2017-01" db="EMBL/GenBank/DDBJ databases">
        <title>Draft genome sequence of Bacillus oleronius.</title>
        <authorList>
            <person name="Allam M."/>
        </authorList>
    </citation>
    <scope>NUCLEOTIDE SEQUENCE [LARGE SCALE GENOMIC DNA]</scope>
    <source>
        <strain evidence="2 3">DSM 9356</strain>
    </source>
</reference>
<dbReference type="PANTHER" id="PTHR12526">
    <property type="entry name" value="GLYCOSYLTRANSFERASE"/>
    <property type="match status" value="1"/>
</dbReference>
<accession>A0A8E2I4U9</accession>
<proteinExistence type="predicted"/>
<dbReference type="EMBL" id="MTLA01000271">
    <property type="protein sequence ID" value="OOP66731.1"/>
    <property type="molecule type" value="Genomic_DNA"/>
</dbReference>
<gene>
    <name evidence="2" type="ORF">BWZ43_19475</name>
</gene>
<protein>
    <submittedName>
        <fullName evidence="2">Glycosyl transferase</fullName>
    </submittedName>
</protein>
<name>A0A8E2I4U9_9BACI</name>